<dbReference type="PANTHER" id="PTHR28570">
    <property type="entry name" value="ASPARTYL AMINOPEPTIDASE"/>
    <property type="match status" value="1"/>
</dbReference>
<dbReference type="AlphaFoldDB" id="A0A6A2Z0I0"/>
<dbReference type="GO" id="GO:0006508">
    <property type="term" value="P:proteolysis"/>
    <property type="evidence" value="ECO:0007669"/>
    <property type="project" value="InterPro"/>
</dbReference>
<dbReference type="InterPro" id="IPR001948">
    <property type="entry name" value="Peptidase_M18"/>
</dbReference>
<name>A0A6A2Z0I0_HIBSY</name>
<proteinExistence type="predicted"/>
<dbReference type="EC" id="3.4.11.21" evidence="2"/>
<keyword evidence="5" id="KW-1185">Reference proteome</keyword>
<evidence type="ECO:0000313" key="4">
    <source>
        <dbReference type="EMBL" id="KAE8684959.1"/>
    </source>
</evidence>
<dbReference type="Gene3D" id="3.40.630.10">
    <property type="entry name" value="Zn peptidases"/>
    <property type="match status" value="1"/>
</dbReference>
<protein>
    <recommendedName>
        <fullName evidence="2">aspartyl aminopeptidase</fullName>
        <ecNumber evidence="2">3.4.11.21</ecNumber>
    </recommendedName>
</protein>
<gene>
    <name evidence="4" type="ORF">F3Y22_tig00111105pilonHSYRG00809</name>
</gene>
<accession>A0A6A2Z0I0</accession>
<dbReference type="SUPFAM" id="SSF53187">
    <property type="entry name" value="Zn-dependent exopeptidases"/>
    <property type="match status" value="1"/>
</dbReference>
<feature type="compositionally biased region" description="Basic residues" evidence="3">
    <location>
        <begin position="26"/>
        <end position="41"/>
    </location>
</feature>
<dbReference type="GO" id="GO:0004177">
    <property type="term" value="F:aminopeptidase activity"/>
    <property type="evidence" value="ECO:0007669"/>
    <property type="project" value="UniProtKB-EC"/>
</dbReference>
<dbReference type="EMBL" id="VEPZ02001236">
    <property type="protein sequence ID" value="KAE8684959.1"/>
    <property type="molecule type" value="Genomic_DNA"/>
</dbReference>
<evidence type="ECO:0000256" key="1">
    <source>
        <dbReference type="ARBA" id="ARBA00001335"/>
    </source>
</evidence>
<dbReference type="Proteomes" id="UP000436088">
    <property type="component" value="Unassembled WGS sequence"/>
</dbReference>
<feature type="region of interest" description="Disordered" evidence="3">
    <location>
        <begin position="16"/>
        <end position="41"/>
    </location>
</feature>
<evidence type="ECO:0000256" key="3">
    <source>
        <dbReference type="SAM" id="MobiDB-lite"/>
    </source>
</evidence>
<dbReference type="GO" id="GO:0008270">
    <property type="term" value="F:zinc ion binding"/>
    <property type="evidence" value="ECO:0007669"/>
    <property type="project" value="InterPro"/>
</dbReference>
<evidence type="ECO:0000313" key="5">
    <source>
        <dbReference type="Proteomes" id="UP000436088"/>
    </source>
</evidence>
<comment type="catalytic activity">
    <reaction evidence="1">
        <text>Release of an N-terminal aspartate or glutamate from a peptide, with a preference for aspartate.</text>
        <dbReference type="EC" id="3.4.11.21"/>
    </reaction>
</comment>
<dbReference type="PANTHER" id="PTHR28570:SF3">
    <property type="entry name" value="ASPARTYL AMINOPEPTIDASE"/>
    <property type="match status" value="1"/>
</dbReference>
<organism evidence="4 5">
    <name type="scientific">Hibiscus syriacus</name>
    <name type="common">Rose of Sharon</name>
    <dbReference type="NCBI Taxonomy" id="106335"/>
    <lineage>
        <taxon>Eukaryota</taxon>
        <taxon>Viridiplantae</taxon>
        <taxon>Streptophyta</taxon>
        <taxon>Embryophyta</taxon>
        <taxon>Tracheophyta</taxon>
        <taxon>Spermatophyta</taxon>
        <taxon>Magnoliopsida</taxon>
        <taxon>eudicotyledons</taxon>
        <taxon>Gunneridae</taxon>
        <taxon>Pentapetalae</taxon>
        <taxon>rosids</taxon>
        <taxon>malvids</taxon>
        <taxon>Malvales</taxon>
        <taxon>Malvaceae</taxon>
        <taxon>Malvoideae</taxon>
        <taxon>Hibiscus</taxon>
    </lineage>
</organism>
<dbReference type="Pfam" id="PF02127">
    <property type="entry name" value="Peptidase_M18"/>
    <property type="match status" value="1"/>
</dbReference>
<comment type="caution">
    <text evidence="4">The sequence shown here is derived from an EMBL/GenBank/DDBJ whole genome shotgun (WGS) entry which is preliminary data.</text>
</comment>
<sequence length="345" mass="39463">MGLLVSNGAIGDSIRLQGEDIGKGPKLGKKKKPRESKKSKQKAKMVHLLESVMFFSHQWIWVLLSVILVFSDVRLGIVPADMAHGVHPNFMNKHEEHHRPEMHKGLVIKHNANQRYATSGVTSLLFKEVAKLHNLPTQTDCMLLSLIFKYIIPRLPSVGLRVGGGLFPLKKKIEDVILRAEMLAPTALEREEARRILQEEVSSLYFCNAEEAKLIAQLVEIDGVNYSLFEQHMMHLCWSPEKNPRFRPPHFLFFSLEFNVECLTLFNGRIIWLRDFASAYVCELNTLACISSERRSEGDRMVEKNLSMNKSATIKFDMLMVFFREVSLLHLYSEQLLTSNSVITI</sequence>
<evidence type="ECO:0000256" key="2">
    <source>
        <dbReference type="ARBA" id="ARBA00011965"/>
    </source>
</evidence>
<reference evidence="4" key="1">
    <citation type="submission" date="2019-09" db="EMBL/GenBank/DDBJ databases">
        <title>Draft genome information of white flower Hibiscus syriacus.</title>
        <authorList>
            <person name="Kim Y.-M."/>
        </authorList>
    </citation>
    <scope>NUCLEOTIDE SEQUENCE [LARGE SCALE GENOMIC DNA]</scope>
    <source>
        <strain evidence="4">YM2019G1</strain>
    </source>
</reference>